<keyword evidence="3 7" id="KW-1133">Transmembrane helix</keyword>
<dbReference type="AlphaFoldDB" id="A0A0E2Z1Q3"/>
<dbReference type="PANTHER" id="PTHR30518:SF2">
    <property type="entry name" value="ENDOLYTIC MUREIN TRANSGLYCOSYLASE"/>
    <property type="match status" value="1"/>
</dbReference>
<dbReference type="Gene3D" id="3.30.160.60">
    <property type="entry name" value="Classic Zinc Finger"/>
    <property type="match status" value="1"/>
</dbReference>
<keyword evidence="4 7" id="KW-0472">Membrane</keyword>
<dbReference type="GO" id="GO:0008932">
    <property type="term" value="F:lytic endotransglycosylase activity"/>
    <property type="evidence" value="ECO:0007669"/>
    <property type="project" value="UniProtKB-UniRule"/>
</dbReference>
<comment type="function">
    <text evidence="7">Functions as a peptidoglycan terminase that cleaves nascent peptidoglycan strands endolytically to terminate their elongation.</text>
</comment>
<comment type="caution">
    <text evidence="8">The sequence shown here is derived from an EMBL/GenBank/DDBJ whole genome shotgun (WGS) entry which is preliminary data.</text>
</comment>
<dbReference type="CDD" id="cd08010">
    <property type="entry name" value="MltG_like"/>
    <property type="match status" value="1"/>
</dbReference>
<proteinExistence type="inferred from homology"/>
<dbReference type="OrthoDB" id="9814591at2"/>
<evidence type="ECO:0000256" key="3">
    <source>
        <dbReference type="ARBA" id="ARBA00022989"/>
    </source>
</evidence>
<dbReference type="EMBL" id="JPGN01000053">
    <property type="protein sequence ID" value="KFI19464.1"/>
    <property type="molecule type" value="Genomic_DNA"/>
</dbReference>
<dbReference type="EC" id="4.2.2.29" evidence="7"/>
<comment type="similarity">
    <text evidence="7">Belongs to the transglycosylase MltG family.</text>
</comment>
<dbReference type="HAMAP" id="MF_02065">
    <property type="entry name" value="MltG"/>
    <property type="match status" value="1"/>
</dbReference>
<comment type="catalytic activity">
    <reaction evidence="7">
        <text>a peptidoglycan chain = a peptidoglycan chain with N-acetyl-1,6-anhydromuramyl-[peptide] at the reducing end + a peptidoglycan chain with N-acetylglucosamine at the non-reducing end.</text>
        <dbReference type="EC" id="4.2.2.29"/>
    </reaction>
</comment>
<gene>
    <name evidence="7" type="primary">mltG</name>
    <name evidence="8" type="ORF">IB75_08820</name>
</gene>
<evidence type="ECO:0000256" key="4">
    <source>
        <dbReference type="ARBA" id="ARBA00023136"/>
    </source>
</evidence>
<evidence type="ECO:0000256" key="7">
    <source>
        <dbReference type="HAMAP-Rule" id="MF_02065"/>
    </source>
</evidence>
<dbReference type="GO" id="GO:0009252">
    <property type="term" value="P:peptidoglycan biosynthetic process"/>
    <property type="evidence" value="ECO:0007669"/>
    <property type="project" value="UniProtKB-UniRule"/>
</dbReference>
<evidence type="ECO:0000313" key="8">
    <source>
        <dbReference type="EMBL" id="KFI19464.1"/>
    </source>
</evidence>
<feature type="site" description="Important for catalytic activity" evidence="7">
    <location>
        <position position="221"/>
    </location>
</feature>
<organism evidence="8 9">
    <name type="scientific">Nitrosococcus oceani C-27</name>
    <dbReference type="NCBI Taxonomy" id="314279"/>
    <lineage>
        <taxon>Bacteria</taxon>
        <taxon>Pseudomonadati</taxon>
        <taxon>Pseudomonadota</taxon>
        <taxon>Gammaproteobacteria</taxon>
        <taxon>Chromatiales</taxon>
        <taxon>Chromatiaceae</taxon>
        <taxon>Nitrosococcus</taxon>
    </lineage>
</organism>
<accession>A0A0E2Z1Q3</accession>
<dbReference type="GO" id="GO:0005886">
    <property type="term" value="C:plasma membrane"/>
    <property type="evidence" value="ECO:0007669"/>
    <property type="project" value="UniProtKB-UniRule"/>
</dbReference>
<dbReference type="HOGENOM" id="CLU_025574_0_2_6"/>
<dbReference type="NCBIfam" id="TIGR00247">
    <property type="entry name" value="endolytic transglycosylase MltG"/>
    <property type="match status" value="1"/>
</dbReference>
<evidence type="ECO:0000313" key="9">
    <source>
        <dbReference type="Proteomes" id="UP000028839"/>
    </source>
</evidence>
<dbReference type="InterPro" id="IPR003770">
    <property type="entry name" value="MLTG-like"/>
</dbReference>
<dbReference type="Proteomes" id="UP000028839">
    <property type="component" value="Unassembled WGS sequence"/>
</dbReference>
<keyword evidence="5 7" id="KW-0456">Lyase</keyword>
<evidence type="ECO:0000256" key="6">
    <source>
        <dbReference type="ARBA" id="ARBA00023316"/>
    </source>
</evidence>
<name>A0A0E2Z1Q3_9GAMM</name>
<keyword evidence="6 7" id="KW-0961">Cell wall biogenesis/degradation</keyword>
<reference evidence="8 9" key="1">
    <citation type="submission" date="2014-07" db="EMBL/GenBank/DDBJ databases">
        <title>Comparative analysis of Nitrosococcus oceani genome inventories of strains from Pacific and Atlantic gyres.</title>
        <authorList>
            <person name="Lim C.K."/>
            <person name="Wang L."/>
            <person name="Sayavedra-Soto L.A."/>
            <person name="Klotz M.G."/>
        </authorList>
    </citation>
    <scope>NUCLEOTIDE SEQUENCE [LARGE SCALE GENOMIC DNA]</scope>
    <source>
        <strain evidence="8 9">C-27</strain>
    </source>
</reference>
<dbReference type="Gene3D" id="3.30.1490.480">
    <property type="entry name" value="Endolytic murein transglycosylase"/>
    <property type="match status" value="1"/>
</dbReference>
<sequence>MRKSFFFLLALSGIAVGLGIVWLKFEYDRFTHIPLQIDQEGLNLVIPSGATIHSVATELYQREALEQHPLYLVLLARWQGIARDIKAGEYHIQAATTPSALLRQIVAGKVKQYSLTLVEGWTFPQVRKAIQNSLYLQQTLNRQLPASEIMKRLGYPNEHPEGRFFPDTYFFPAGTSDVDFLRRAYQFMVNHLTHEWENRELELPYRSSYDALILASIIERESALIEERPLIAGVFVRRLQRGMRLQTDPTVIYGLGNRFDGDLRRQDLKKDTLYNTYTRSGLPPTPICMPSLGALRAALHPAEGKSLYFVSRGDGSHHFSATFKEHKEAVRNYQLVRKNNH</sequence>
<evidence type="ECO:0000256" key="5">
    <source>
        <dbReference type="ARBA" id="ARBA00023239"/>
    </source>
</evidence>
<dbReference type="GO" id="GO:0071555">
    <property type="term" value="P:cell wall organization"/>
    <property type="evidence" value="ECO:0007669"/>
    <property type="project" value="UniProtKB-KW"/>
</dbReference>
<evidence type="ECO:0000256" key="2">
    <source>
        <dbReference type="ARBA" id="ARBA00022692"/>
    </source>
</evidence>
<protein>
    <recommendedName>
        <fullName evidence="7">Endolytic murein transglycosylase</fullName>
        <ecNumber evidence="7">4.2.2.29</ecNumber>
    </recommendedName>
    <alternativeName>
        <fullName evidence="7">Peptidoglycan lytic transglycosylase</fullName>
    </alternativeName>
    <alternativeName>
        <fullName evidence="7">Peptidoglycan polymerization terminase</fullName>
    </alternativeName>
</protein>
<keyword evidence="2 7" id="KW-0812">Transmembrane</keyword>
<dbReference type="PANTHER" id="PTHR30518">
    <property type="entry name" value="ENDOLYTIC MUREIN TRANSGLYCOSYLASE"/>
    <property type="match status" value="1"/>
</dbReference>
<keyword evidence="7" id="KW-0997">Cell inner membrane</keyword>
<dbReference type="Pfam" id="PF02618">
    <property type="entry name" value="YceG"/>
    <property type="match status" value="1"/>
</dbReference>
<keyword evidence="1 7" id="KW-1003">Cell membrane</keyword>
<evidence type="ECO:0000256" key="1">
    <source>
        <dbReference type="ARBA" id="ARBA00022475"/>
    </source>
</evidence>